<evidence type="ECO:0000313" key="2">
    <source>
        <dbReference type="Proteomes" id="UP000299102"/>
    </source>
</evidence>
<name>A0A4C1UCD4_EUMVA</name>
<dbReference type="EMBL" id="BGZK01000153">
    <property type="protein sequence ID" value="GBP23787.1"/>
    <property type="molecule type" value="Genomic_DNA"/>
</dbReference>
<evidence type="ECO:0000313" key="1">
    <source>
        <dbReference type="EMBL" id="GBP23787.1"/>
    </source>
</evidence>
<dbReference type="Proteomes" id="UP000299102">
    <property type="component" value="Unassembled WGS sequence"/>
</dbReference>
<reference evidence="1 2" key="1">
    <citation type="journal article" date="2019" name="Commun. Biol.">
        <title>The bagworm genome reveals a unique fibroin gene that provides high tensile strength.</title>
        <authorList>
            <person name="Kono N."/>
            <person name="Nakamura H."/>
            <person name="Ohtoshi R."/>
            <person name="Tomita M."/>
            <person name="Numata K."/>
            <person name="Arakawa K."/>
        </authorList>
    </citation>
    <scope>NUCLEOTIDE SEQUENCE [LARGE SCALE GENOMIC DNA]</scope>
</reference>
<organism evidence="1 2">
    <name type="scientific">Eumeta variegata</name>
    <name type="common">Bagworm moth</name>
    <name type="synonym">Eumeta japonica</name>
    <dbReference type="NCBI Taxonomy" id="151549"/>
    <lineage>
        <taxon>Eukaryota</taxon>
        <taxon>Metazoa</taxon>
        <taxon>Ecdysozoa</taxon>
        <taxon>Arthropoda</taxon>
        <taxon>Hexapoda</taxon>
        <taxon>Insecta</taxon>
        <taxon>Pterygota</taxon>
        <taxon>Neoptera</taxon>
        <taxon>Endopterygota</taxon>
        <taxon>Lepidoptera</taxon>
        <taxon>Glossata</taxon>
        <taxon>Ditrysia</taxon>
        <taxon>Tineoidea</taxon>
        <taxon>Psychidae</taxon>
        <taxon>Oiketicinae</taxon>
        <taxon>Eumeta</taxon>
    </lineage>
</organism>
<dbReference type="AlphaFoldDB" id="A0A4C1UCD4"/>
<gene>
    <name evidence="1" type="ORF">EVAR_13745_1</name>
</gene>
<protein>
    <submittedName>
        <fullName evidence="1">Uncharacterized protein</fullName>
    </submittedName>
</protein>
<accession>A0A4C1UCD4</accession>
<comment type="caution">
    <text evidence="1">The sequence shown here is derived from an EMBL/GenBank/DDBJ whole genome shotgun (WGS) entry which is preliminary data.</text>
</comment>
<keyword evidence="2" id="KW-1185">Reference proteome</keyword>
<proteinExistence type="predicted"/>
<sequence>MSRNQPKWRAGEVPPKRMIASFFNKTGHVVTVALKNYRTKACLASSEWNALTKINLSRWRCRVSARNYSYYGQSMERSLSDFESPVSQG</sequence>